<evidence type="ECO:0000259" key="2">
    <source>
        <dbReference type="Pfam" id="PF12728"/>
    </source>
</evidence>
<feature type="domain" description="Helix-turn-helix" evidence="2">
    <location>
        <begin position="108"/>
        <end position="154"/>
    </location>
</feature>
<dbReference type="KEGG" id="cra:CTO_0487"/>
<reference evidence="3 4" key="1">
    <citation type="journal article" date="2011" name="J. Exp. Med.">
        <title>A live-attenuated chlamydial vaccine protects against trachoma in nonhuman primates.</title>
        <authorList>
            <person name="Kari L."/>
            <person name="Whitmire W.M."/>
            <person name="Olivares-Zavaleta N."/>
            <person name="Goheen M.M."/>
            <person name="Taylor L.D."/>
            <person name="Carlson J.H."/>
            <person name="Sturdevant G.L."/>
            <person name="Lu C."/>
            <person name="Bakios L.E."/>
            <person name="Randall L.B."/>
            <person name="Parnell M.J."/>
            <person name="Zhong G."/>
            <person name="Caldwell H.D."/>
        </authorList>
    </citation>
    <scope>NUCLEOTIDE SEQUENCE [LARGE SCALE GENOMIC DNA]</scope>
    <source>
        <strain evidence="3 4">A2497</strain>
    </source>
</reference>
<accession>G4NNJ2</accession>
<dbReference type="AlphaFoldDB" id="G4NNJ2"/>
<gene>
    <name evidence="3" type="ordered locus">CTO_0487</name>
</gene>
<dbReference type="Pfam" id="PF12728">
    <property type="entry name" value="HTH_17"/>
    <property type="match status" value="1"/>
</dbReference>
<organism evidence="3 4">
    <name type="scientific">Chlamydia trachomatis serovar A (strain A2497)</name>
    <dbReference type="NCBI Taxonomy" id="580047"/>
    <lineage>
        <taxon>Bacteria</taxon>
        <taxon>Pseudomonadati</taxon>
        <taxon>Chlamydiota</taxon>
        <taxon>Chlamydiia</taxon>
        <taxon>Chlamydiales</taxon>
        <taxon>Chlamydiaceae</taxon>
        <taxon>Chlamydia/Chlamydophila group</taxon>
        <taxon>Chlamydia</taxon>
    </lineage>
</organism>
<name>G4NNJ2_CHLT4</name>
<evidence type="ECO:0000313" key="4">
    <source>
        <dbReference type="Proteomes" id="UP000009287"/>
    </source>
</evidence>
<evidence type="ECO:0000256" key="1">
    <source>
        <dbReference type="ARBA" id="ARBA00007034"/>
    </source>
</evidence>
<sequence length="192" mass="21890">MDEGGLNSRMECLQQDTGVEAEQVQVQQQEENAVPVTSQRVSITQAAKLHNVTRQAIYVAIKQKKLKASKTTRWEIDLQDLEDYRRNRYSRAKSTYQGELLFDNEKGFYSVGQVASMLDVPEQKIYYATRIGAMKGERRGSAWVIHVSEVDRYRNDYLKKEAERKGKSLAAMREGFEALGADLLADAENFIS</sequence>
<dbReference type="PATRIC" id="fig|580047.4.peg.494"/>
<dbReference type="Proteomes" id="UP000009287">
    <property type="component" value="Chromosome"/>
</dbReference>
<evidence type="ECO:0000313" key="3">
    <source>
        <dbReference type="EMBL" id="AEP35305.1"/>
    </source>
</evidence>
<dbReference type="EMBL" id="CP002401">
    <property type="protein sequence ID" value="AEP35305.1"/>
    <property type="molecule type" value="Genomic_DNA"/>
</dbReference>
<protein>
    <recommendedName>
        <fullName evidence="2">Helix-turn-helix domain-containing protein</fullName>
    </recommendedName>
</protein>
<comment type="similarity">
    <text evidence="1">Belongs to the EUO family.</text>
</comment>
<proteinExistence type="inferred from homology"/>
<dbReference type="InterPro" id="IPR041657">
    <property type="entry name" value="HTH_17"/>
</dbReference>